<dbReference type="SUPFAM" id="SSF53335">
    <property type="entry name" value="S-adenosyl-L-methionine-dependent methyltransferases"/>
    <property type="match status" value="1"/>
</dbReference>
<dbReference type="InterPro" id="IPR013216">
    <property type="entry name" value="Methyltransf_11"/>
</dbReference>
<dbReference type="InterPro" id="IPR029063">
    <property type="entry name" value="SAM-dependent_MTases_sf"/>
</dbReference>
<dbReference type="GO" id="GO:0008757">
    <property type="term" value="F:S-adenosylmethionine-dependent methyltransferase activity"/>
    <property type="evidence" value="ECO:0007669"/>
    <property type="project" value="InterPro"/>
</dbReference>
<name>A0A2H0KQE1_9BACT</name>
<dbReference type="PANTHER" id="PTHR43591">
    <property type="entry name" value="METHYLTRANSFERASE"/>
    <property type="match status" value="1"/>
</dbReference>
<dbReference type="Gene3D" id="3.40.50.150">
    <property type="entry name" value="Vaccinia Virus protein VP39"/>
    <property type="match status" value="1"/>
</dbReference>
<comment type="caution">
    <text evidence="2">The sequence shown here is derived from an EMBL/GenBank/DDBJ whole genome shotgun (WGS) entry which is preliminary data.</text>
</comment>
<proteinExistence type="predicted"/>
<reference evidence="2 3" key="1">
    <citation type="submission" date="2017-09" db="EMBL/GenBank/DDBJ databases">
        <title>Depth-based differentiation of microbial function through sediment-hosted aquifers and enrichment of novel symbionts in the deep terrestrial subsurface.</title>
        <authorList>
            <person name="Probst A.J."/>
            <person name="Ladd B."/>
            <person name="Jarett J.K."/>
            <person name="Geller-Mcgrath D.E."/>
            <person name="Sieber C.M."/>
            <person name="Emerson J.B."/>
            <person name="Anantharaman K."/>
            <person name="Thomas B.C."/>
            <person name="Malmstrom R."/>
            <person name="Stieglmeier M."/>
            <person name="Klingl A."/>
            <person name="Woyke T."/>
            <person name="Ryan C.M."/>
            <person name="Banfield J.F."/>
        </authorList>
    </citation>
    <scope>NUCLEOTIDE SEQUENCE [LARGE SCALE GENOMIC DNA]</scope>
    <source>
        <strain evidence="2">CG11_big_fil_rev_8_21_14_0_20_35_14</strain>
    </source>
</reference>
<dbReference type="AlphaFoldDB" id="A0A2H0KQE1"/>
<protein>
    <recommendedName>
        <fullName evidence="1">Methyltransferase type 11 domain-containing protein</fullName>
    </recommendedName>
</protein>
<accession>A0A2H0KQE1</accession>
<evidence type="ECO:0000313" key="2">
    <source>
        <dbReference type="EMBL" id="PIQ72604.1"/>
    </source>
</evidence>
<dbReference type="Pfam" id="PF08241">
    <property type="entry name" value="Methyltransf_11"/>
    <property type="match status" value="1"/>
</dbReference>
<sequence>MNEVSGFKQSRISPEHYFRWRKKRASACVERINNRISLIDKRALDIGCGYGALSSTLLEKDVQVWATEIDSDKLKFAQDKLFGNKYFNSILVENETLPYDNCFFDIVFIFDVIEHVKNPAKMIQETSRVLKSGGYLYVEFTPYYSITGHHLYDFAKWPIHLLPRKKIKKIVFSKKIKSFMTAEYYWQQFESLNRLRINEFQQMVKKFQKIEERYLIKYPEKFEINIPILNYLGSWKDYFTMSFEGLYQKR</sequence>
<feature type="domain" description="Methyltransferase type 11" evidence="1">
    <location>
        <begin position="44"/>
        <end position="138"/>
    </location>
</feature>
<evidence type="ECO:0000259" key="1">
    <source>
        <dbReference type="Pfam" id="PF08241"/>
    </source>
</evidence>
<dbReference type="CDD" id="cd02440">
    <property type="entry name" value="AdoMet_MTases"/>
    <property type="match status" value="1"/>
</dbReference>
<organism evidence="2 3">
    <name type="scientific">Candidatus Roizmanbacteria bacterium CG11_big_fil_rev_8_21_14_0_20_35_14</name>
    <dbReference type="NCBI Taxonomy" id="1974855"/>
    <lineage>
        <taxon>Bacteria</taxon>
        <taxon>Candidatus Roizmaniibacteriota</taxon>
    </lineage>
</organism>
<gene>
    <name evidence="2" type="ORF">COV86_02030</name>
</gene>
<dbReference type="Proteomes" id="UP000229570">
    <property type="component" value="Unassembled WGS sequence"/>
</dbReference>
<dbReference type="EMBL" id="PCVL01000025">
    <property type="protein sequence ID" value="PIQ72604.1"/>
    <property type="molecule type" value="Genomic_DNA"/>
</dbReference>
<evidence type="ECO:0000313" key="3">
    <source>
        <dbReference type="Proteomes" id="UP000229570"/>
    </source>
</evidence>